<name>A0ABT7M0I9_9CYAN</name>
<evidence type="ECO:0000313" key="1">
    <source>
        <dbReference type="EMBL" id="MDL5057569.1"/>
    </source>
</evidence>
<evidence type="ECO:0008006" key="3">
    <source>
        <dbReference type="Google" id="ProtNLM"/>
    </source>
</evidence>
<sequence length="199" mass="22604">MTQVNAKIAIATLDPQQIWQGFHWLFFVNTQGLIVSLRRFERYLSLGNLMQAQTELETATELMLASGALMHLAGSVSRQAYEQQIRPSMSPPNVQSNDFSGLMSWDHAALVELWKKLRPVFKTLPATLQPQHQRFVQAYFSLTEAHRSVCQKFGGEEIGSLRCEKSTAVNVLDKFTRNRTQLIDPNHQAVRGCPFHPHV</sequence>
<organism evidence="1 2">
    <name type="scientific">Geitlerinema calcuttense NRMC-F 0142</name>
    <dbReference type="NCBI Taxonomy" id="2922238"/>
    <lineage>
        <taxon>Bacteria</taxon>
        <taxon>Bacillati</taxon>
        <taxon>Cyanobacteriota</taxon>
        <taxon>Cyanophyceae</taxon>
        <taxon>Geitlerinematales</taxon>
        <taxon>Geitlerinemataceae</taxon>
        <taxon>Geitlerinema</taxon>
    </lineage>
</organism>
<reference evidence="1 2" key="1">
    <citation type="submission" date="2023-06" db="EMBL/GenBank/DDBJ databases">
        <title>Whole genome sequence of Oscillatoria calcuttensis NRMC-F 0142.</title>
        <authorList>
            <person name="Shakena Fathima T."/>
            <person name="Muralitharan G."/>
            <person name="Thajuddin N."/>
        </authorList>
    </citation>
    <scope>NUCLEOTIDE SEQUENCE [LARGE SCALE GENOMIC DNA]</scope>
    <source>
        <strain evidence="1 2">NRMC-F 0142</strain>
    </source>
</reference>
<accession>A0ABT7M0I9</accession>
<protein>
    <recommendedName>
        <fullName evidence="3">Siderophore biosynthesis protein</fullName>
    </recommendedName>
</protein>
<comment type="caution">
    <text evidence="1">The sequence shown here is derived from an EMBL/GenBank/DDBJ whole genome shotgun (WGS) entry which is preliminary data.</text>
</comment>
<dbReference type="Proteomes" id="UP001230986">
    <property type="component" value="Unassembled WGS sequence"/>
</dbReference>
<gene>
    <name evidence="1" type="ORF">QQ055_08885</name>
</gene>
<dbReference type="EMBL" id="JASVEJ010000034">
    <property type="protein sequence ID" value="MDL5057569.1"/>
    <property type="molecule type" value="Genomic_DNA"/>
</dbReference>
<keyword evidence="2" id="KW-1185">Reference proteome</keyword>
<proteinExistence type="predicted"/>
<evidence type="ECO:0000313" key="2">
    <source>
        <dbReference type="Proteomes" id="UP001230986"/>
    </source>
</evidence>
<dbReference type="RefSeq" id="WP_284476007.1">
    <property type="nucleotide sequence ID" value="NZ_JASVEJ010000034.1"/>
</dbReference>